<dbReference type="InterPro" id="IPR015813">
    <property type="entry name" value="Pyrv/PenolPyrv_kinase-like_dom"/>
</dbReference>
<accession>A0A1M4URS9</accession>
<dbReference type="PANTHER" id="PTHR42905">
    <property type="entry name" value="PHOSPHOENOLPYRUVATE CARBOXYLASE"/>
    <property type="match status" value="1"/>
</dbReference>
<dbReference type="SUPFAM" id="SSF51621">
    <property type="entry name" value="Phosphoenolpyruvate/pyruvate domain"/>
    <property type="match status" value="1"/>
</dbReference>
<dbReference type="Proteomes" id="UP000184287">
    <property type="component" value="Unassembled WGS sequence"/>
</dbReference>
<keyword evidence="1" id="KW-0456">Lyase</keyword>
<dbReference type="EMBL" id="FQUQ01000001">
    <property type="protein sequence ID" value="SHE59368.1"/>
    <property type="molecule type" value="Genomic_DNA"/>
</dbReference>
<dbReference type="OrthoDB" id="9780430at2"/>
<organism evidence="1 2">
    <name type="scientific">Pedobacter caeni</name>
    <dbReference type="NCBI Taxonomy" id="288992"/>
    <lineage>
        <taxon>Bacteria</taxon>
        <taxon>Pseudomonadati</taxon>
        <taxon>Bacteroidota</taxon>
        <taxon>Sphingobacteriia</taxon>
        <taxon>Sphingobacteriales</taxon>
        <taxon>Sphingobacteriaceae</taxon>
        <taxon>Pedobacter</taxon>
    </lineage>
</organism>
<dbReference type="GO" id="GO:0016829">
    <property type="term" value="F:lyase activity"/>
    <property type="evidence" value="ECO:0007669"/>
    <property type="project" value="UniProtKB-KW"/>
</dbReference>
<keyword evidence="2" id="KW-1185">Reference proteome</keyword>
<sequence>MINHNQIQKAETFREQHLSEKLLLLANVWDTLSARLIATLGFPSIATASAAMALSNGYKDGENIPFKHLLNAVKQIVEAVDVPVTVDFERGFTDDISQLKEHIGLLIETGAVGLNIEDGKGHGKGLLSIEEQCKKIEAIRAVAVELNVPIVINARTDIYLQPYENNRIEKVIERANAYQAAGADAVYPILIDNYKEISTLKEMTTLPINVFLLESIGNLKQLEELGVSRVSVGPAMINGAITKMKQLAEGLLNYETHEFYSQKMVSNDFLDKLI</sequence>
<dbReference type="PANTHER" id="PTHR42905:SF16">
    <property type="entry name" value="CARBOXYPHOSPHONOENOLPYRUVATE PHOSPHONOMUTASE-LIKE PROTEIN (AFU_ORTHOLOGUE AFUA_5G07230)"/>
    <property type="match status" value="1"/>
</dbReference>
<evidence type="ECO:0000313" key="1">
    <source>
        <dbReference type="EMBL" id="SHE59368.1"/>
    </source>
</evidence>
<dbReference type="STRING" id="288992.SAMN04488522_101660"/>
<dbReference type="Gene3D" id="3.20.20.60">
    <property type="entry name" value="Phosphoenolpyruvate-binding domains"/>
    <property type="match status" value="1"/>
</dbReference>
<dbReference type="InterPro" id="IPR040442">
    <property type="entry name" value="Pyrv_kinase-like_dom_sf"/>
</dbReference>
<gene>
    <name evidence="1" type="ORF">SAMN04488522_101660</name>
</gene>
<dbReference type="Pfam" id="PF13714">
    <property type="entry name" value="PEP_mutase"/>
    <property type="match status" value="1"/>
</dbReference>
<dbReference type="AlphaFoldDB" id="A0A1M4URS9"/>
<dbReference type="InterPro" id="IPR039556">
    <property type="entry name" value="ICL/PEPM"/>
</dbReference>
<proteinExistence type="predicted"/>
<dbReference type="RefSeq" id="WP_073227339.1">
    <property type="nucleotide sequence ID" value="NZ_FQUQ01000001.1"/>
</dbReference>
<name>A0A1M4URS9_9SPHI</name>
<protein>
    <submittedName>
        <fullName evidence="1">2-Methylisocitrate lyase, PEP mutase family</fullName>
    </submittedName>
</protein>
<evidence type="ECO:0000313" key="2">
    <source>
        <dbReference type="Proteomes" id="UP000184287"/>
    </source>
</evidence>
<reference evidence="2" key="1">
    <citation type="submission" date="2016-11" db="EMBL/GenBank/DDBJ databases">
        <authorList>
            <person name="Varghese N."/>
            <person name="Submissions S."/>
        </authorList>
    </citation>
    <scope>NUCLEOTIDE SEQUENCE [LARGE SCALE GENOMIC DNA]</scope>
    <source>
        <strain evidence="2">DSM 16990</strain>
    </source>
</reference>
<dbReference type="CDD" id="cd00377">
    <property type="entry name" value="ICL_PEPM"/>
    <property type="match status" value="1"/>
</dbReference>